<evidence type="ECO:0000256" key="10">
    <source>
        <dbReference type="ARBA" id="ARBA00022984"/>
    </source>
</evidence>
<keyword evidence="7 14" id="KW-0547">Nucleotide-binding</keyword>
<dbReference type="SUPFAM" id="SSF51984">
    <property type="entry name" value="MurCD N-terminal domain"/>
    <property type="match status" value="1"/>
</dbReference>
<protein>
    <recommendedName>
        <fullName evidence="3 14">UDP-N-acetylmuramate--L-alanine ligase</fullName>
        <ecNumber evidence="3 14">6.3.2.8</ecNumber>
    </recommendedName>
    <alternativeName>
        <fullName evidence="14">UDP-N-acetylmuramoyl-L-alanine synthetase</fullName>
    </alternativeName>
</protein>
<keyword evidence="10 14" id="KW-0573">Peptidoglycan synthesis</keyword>
<dbReference type="Pfam" id="PF02875">
    <property type="entry name" value="Mur_ligase_C"/>
    <property type="match status" value="1"/>
</dbReference>
<comment type="function">
    <text evidence="14">Cell wall formation.</text>
</comment>
<dbReference type="InterPro" id="IPR036565">
    <property type="entry name" value="Mur-like_cat_sf"/>
</dbReference>
<keyword evidence="5 14" id="KW-0436">Ligase</keyword>
<dbReference type="SUPFAM" id="SSF53623">
    <property type="entry name" value="MurD-like peptide ligases, catalytic domain"/>
    <property type="match status" value="1"/>
</dbReference>
<evidence type="ECO:0000313" key="18">
    <source>
        <dbReference type="Proteomes" id="UP001183176"/>
    </source>
</evidence>
<dbReference type="InterPro" id="IPR000713">
    <property type="entry name" value="Mur_ligase_N"/>
</dbReference>
<dbReference type="Pfam" id="PF08245">
    <property type="entry name" value="Mur_ligase_M"/>
    <property type="match status" value="1"/>
</dbReference>
<evidence type="ECO:0000256" key="1">
    <source>
        <dbReference type="ARBA" id="ARBA00004496"/>
    </source>
</evidence>
<evidence type="ECO:0000256" key="8">
    <source>
        <dbReference type="ARBA" id="ARBA00022840"/>
    </source>
</evidence>
<evidence type="ECO:0000256" key="11">
    <source>
        <dbReference type="ARBA" id="ARBA00023306"/>
    </source>
</evidence>
<evidence type="ECO:0000313" key="17">
    <source>
        <dbReference type="EMBL" id="MDT0261307.1"/>
    </source>
</evidence>
<evidence type="ECO:0000256" key="2">
    <source>
        <dbReference type="ARBA" id="ARBA00004752"/>
    </source>
</evidence>
<dbReference type="SUPFAM" id="SSF53244">
    <property type="entry name" value="MurD-like peptide ligases, peptide-binding domain"/>
    <property type="match status" value="1"/>
</dbReference>
<evidence type="ECO:0000256" key="5">
    <source>
        <dbReference type="ARBA" id="ARBA00022598"/>
    </source>
</evidence>
<comment type="subcellular location">
    <subcellularLocation>
        <location evidence="1 14">Cytoplasm</location>
    </subcellularLocation>
</comment>
<dbReference type="InterPro" id="IPR050061">
    <property type="entry name" value="MurCDEF_pg_biosynth"/>
</dbReference>
<evidence type="ECO:0000256" key="14">
    <source>
        <dbReference type="HAMAP-Rule" id="MF_00046"/>
    </source>
</evidence>
<evidence type="ECO:0000256" key="4">
    <source>
        <dbReference type="ARBA" id="ARBA00022490"/>
    </source>
</evidence>
<reference evidence="18" key="1">
    <citation type="submission" date="2023-07" db="EMBL/GenBank/DDBJ databases">
        <title>30 novel species of actinomycetes from the DSMZ collection.</title>
        <authorList>
            <person name="Nouioui I."/>
        </authorList>
    </citation>
    <scope>NUCLEOTIDE SEQUENCE [LARGE SCALE GENOMIC DNA]</scope>
    <source>
        <strain evidence="18">DSM 44399</strain>
    </source>
</reference>
<dbReference type="InterPro" id="IPR013221">
    <property type="entry name" value="Mur_ligase_cen"/>
</dbReference>
<dbReference type="InterPro" id="IPR000253">
    <property type="entry name" value="FHA_dom"/>
</dbReference>
<dbReference type="NCBIfam" id="TIGR01082">
    <property type="entry name" value="murC"/>
    <property type="match status" value="1"/>
</dbReference>
<evidence type="ECO:0000256" key="7">
    <source>
        <dbReference type="ARBA" id="ARBA00022741"/>
    </source>
</evidence>
<feature type="region of interest" description="Disordered" evidence="15">
    <location>
        <begin position="1"/>
        <end position="26"/>
    </location>
</feature>
<keyword evidence="9 14" id="KW-0133">Cell shape</keyword>
<feature type="binding site" evidence="14">
    <location>
        <begin position="157"/>
        <end position="163"/>
    </location>
    <ligand>
        <name>ATP</name>
        <dbReference type="ChEBI" id="CHEBI:30616"/>
    </ligand>
</feature>
<comment type="caution">
    <text evidence="17">The sequence shown here is derived from an EMBL/GenBank/DDBJ whole genome shotgun (WGS) entry which is preliminary data.</text>
</comment>
<dbReference type="GO" id="GO:0008763">
    <property type="term" value="F:UDP-N-acetylmuramate-L-alanine ligase activity"/>
    <property type="evidence" value="ECO:0007669"/>
    <property type="project" value="UniProtKB-EC"/>
</dbReference>
<dbReference type="HAMAP" id="MF_00046">
    <property type="entry name" value="MurC"/>
    <property type="match status" value="1"/>
</dbReference>
<dbReference type="InterPro" id="IPR005758">
    <property type="entry name" value="UDP-N-AcMur_Ala_ligase_MurC"/>
</dbReference>
<dbReference type="Gene3D" id="3.40.50.720">
    <property type="entry name" value="NAD(P)-binding Rossmann-like Domain"/>
    <property type="match status" value="1"/>
</dbReference>
<dbReference type="InterPro" id="IPR004101">
    <property type="entry name" value="Mur_ligase_C"/>
</dbReference>
<dbReference type="InterPro" id="IPR036615">
    <property type="entry name" value="Mur_ligase_C_dom_sf"/>
</dbReference>
<organism evidence="17 18">
    <name type="scientific">Jatrophihabitans lederbergiae</name>
    <dbReference type="NCBI Taxonomy" id="3075547"/>
    <lineage>
        <taxon>Bacteria</taxon>
        <taxon>Bacillati</taxon>
        <taxon>Actinomycetota</taxon>
        <taxon>Actinomycetes</taxon>
        <taxon>Jatrophihabitantales</taxon>
        <taxon>Jatrophihabitantaceae</taxon>
        <taxon>Jatrophihabitans</taxon>
    </lineage>
</organism>
<evidence type="ECO:0000259" key="16">
    <source>
        <dbReference type="PROSITE" id="PS50006"/>
    </source>
</evidence>
<dbReference type="Pfam" id="PF01225">
    <property type="entry name" value="Mur_ligase"/>
    <property type="match status" value="1"/>
</dbReference>
<name>A0ABU2J8M2_9ACTN</name>
<dbReference type="Gene3D" id="3.90.190.20">
    <property type="entry name" value="Mur ligase, C-terminal domain"/>
    <property type="match status" value="1"/>
</dbReference>
<comment type="similarity">
    <text evidence="14">Belongs to the MurCDEF family.</text>
</comment>
<evidence type="ECO:0000256" key="9">
    <source>
        <dbReference type="ARBA" id="ARBA00022960"/>
    </source>
</evidence>
<keyword evidence="4 14" id="KW-0963">Cytoplasm</keyword>
<comment type="pathway">
    <text evidence="2 14">Cell wall biogenesis; peptidoglycan biosynthesis.</text>
</comment>
<evidence type="ECO:0000256" key="15">
    <source>
        <dbReference type="SAM" id="MobiDB-lite"/>
    </source>
</evidence>
<dbReference type="Proteomes" id="UP001183176">
    <property type="component" value="Unassembled WGS sequence"/>
</dbReference>
<dbReference type="Gene3D" id="3.40.1190.10">
    <property type="entry name" value="Mur-like, catalytic domain"/>
    <property type="match status" value="1"/>
</dbReference>
<comment type="catalytic activity">
    <reaction evidence="13 14">
        <text>UDP-N-acetyl-alpha-D-muramate + L-alanine + ATP = UDP-N-acetyl-alpha-D-muramoyl-L-alanine + ADP + phosphate + H(+)</text>
        <dbReference type="Rhea" id="RHEA:23372"/>
        <dbReference type="ChEBI" id="CHEBI:15378"/>
        <dbReference type="ChEBI" id="CHEBI:30616"/>
        <dbReference type="ChEBI" id="CHEBI:43474"/>
        <dbReference type="ChEBI" id="CHEBI:57972"/>
        <dbReference type="ChEBI" id="CHEBI:70757"/>
        <dbReference type="ChEBI" id="CHEBI:83898"/>
        <dbReference type="ChEBI" id="CHEBI:456216"/>
        <dbReference type="EC" id="6.3.2.8"/>
    </reaction>
</comment>
<keyword evidence="6 14" id="KW-0132">Cell division</keyword>
<proteinExistence type="inferred from homology"/>
<gene>
    <name evidence="14 17" type="primary">murC</name>
    <name evidence="17" type="ORF">RM423_07855</name>
</gene>
<dbReference type="EC" id="6.3.2.8" evidence="3 14"/>
<keyword evidence="12 14" id="KW-0961">Cell wall biogenesis/degradation</keyword>
<keyword evidence="11 14" id="KW-0131">Cell cycle</keyword>
<keyword evidence="8 14" id="KW-0067">ATP-binding</keyword>
<dbReference type="EMBL" id="JAVREH010000007">
    <property type="protein sequence ID" value="MDT0261307.1"/>
    <property type="molecule type" value="Genomic_DNA"/>
</dbReference>
<evidence type="ECO:0000256" key="13">
    <source>
        <dbReference type="ARBA" id="ARBA00047833"/>
    </source>
</evidence>
<dbReference type="PROSITE" id="PS50006">
    <property type="entry name" value="FHA_DOMAIN"/>
    <property type="match status" value="1"/>
</dbReference>
<evidence type="ECO:0000256" key="12">
    <source>
        <dbReference type="ARBA" id="ARBA00023316"/>
    </source>
</evidence>
<keyword evidence="18" id="KW-1185">Reference proteome</keyword>
<feature type="domain" description="FHA" evidence="16">
    <location>
        <begin position="98"/>
        <end position="152"/>
    </location>
</feature>
<sequence>MSTTPDPDQPTLDAAHRSQSSYDRPAGWAAPGAALVSSAATEEIPAADELGRVHLIGIAGAGMSAVARIMLARGVPVSGCENKESASVQALRELGADISIGHSPAHLDEADTVVYSTAISPTHVELAGARERGLLMLRRASALGAMISGSRSVAIAGTHGKTTTTSLLTVAAQAAGLDPSFAIGANLRASGTNAQVGAGEVFIVEADESDGSFLLLRPDVAIVLNVEADHLENHGDLEGVFRAFEQFVDRITPGGLLVTCADDEGARRLACYARDSGVRVRTYGTVADADVRLTGILEHRDSVEITVSGLSDSEEPVSVRVGSMIGHHMALNAAGALALAVEIGADAEDFGPLSAAWSDFAGVSRRFEFRGEAEGVRVYDDYAHHPTEVRAELTAARATLPQAGPGRLVAVFQPGTYSRTQTFAKEFGEALAVADVAVVMDIFASREEPIPGVTGALIAGLVPLPASDVVYDPDRNATAGRVAALVRPGDVVVTMGIGDVYLLCPDILAEIAHRSATHD</sequence>
<dbReference type="PANTHER" id="PTHR43445">
    <property type="entry name" value="UDP-N-ACETYLMURAMATE--L-ALANINE LIGASE-RELATED"/>
    <property type="match status" value="1"/>
</dbReference>
<accession>A0ABU2J8M2</accession>
<evidence type="ECO:0000256" key="6">
    <source>
        <dbReference type="ARBA" id="ARBA00022618"/>
    </source>
</evidence>
<dbReference type="PANTHER" id="PTHR43445:SF3">
    <property type="entry name" value="UDP-N-ACETYLMURAMATE--L-ALANINE LIGASE"/>
    <property type="match status" value="1"/>
</dbReference>
<evidence type="ECO:0000256" key="3">
    <source>
        <dbReference type="ARBA" id="ARBA00012211"/>
    </source>
</evidence>